<gene>
    <name evidence="2" type="ORF">SSFG_07666</name>
</gene>
<dbReference type="EMBL" id="DS999642">
    <property type="protein sequence ID" value="EFE72431.2"/>
    <property type="molecule type" value="Genomic_DNA"/>
</dbReference>
<feature type="region of interest" description="Disordered" evidence="1">
    <location>
        <begin position="1"/>
        <end position="59"/>
    </location>
</feature>
<protein>
    <submittedName>
        <fullName evidence="2">Predicted protein</fullName>
    </submittedName>
</protein>
<organism evidence="2 3">
    <name type="scientific">Streptomyces viridosporus (strain ATCC 14672 / DSM 40746 / JCM 4963 / KCTC 9882 / NRRL B-12104 / FH 1290)</name>
    <name type="common">Streptomyces ghanaensis</name>
    <dbReference type="NCBI Taxonomy" id="566461"/>
    <lineage>
        <taxon>Bacteria</taxon>
        <taxon>Bacillati</taxon>
        <taxon>Actinomycetota</taxon>
        <taxon>Actinomycetes</taxon>
        <taxon>Kitasatosporales</taxon>
        <taxon>Streptomycetaceae</taxon>
        <taxon>Streptomyces</taxon>
    </lineage>
</organism>
<evidence type="ECO:0000256" key="1">
    <source>
        <dbReference type="SAM" id="MobiDB-lite"/>
    </source>
</evidence>
<dbReference type="Proteomes" id="UP000003824">
    <property type="component" value="Unassembled WGS sequence"/>
</dbReference>
<accession>D6AA96</accession>
<name>D6AA96_STRV1</name>
<evidence type="ECO:0000313" key="3">
    <source>
        <dbReference type="Proteomes" id="UP000003824"/>
    </source>
</evidence>
<reference evidence="3" key="1">
    <citation type="submission" date="2008-12" db="EMBL/GenBank/DDBJ databases">
        <title>Annotation of Streptomyces ghanaensis ATCC 14672.</title>
        <authorList>
            <consortium name="The Broad Institute Genome Sequencing Platform"/>
            <consortium name="Broad Institute Microbial Sequencing Center"/>
            <person name="Fischbach M."/>
            <person name="Ward D."/>
            <person name="Young S."/>
            <person name="Kodira C.D."/>
            <person name="Zeng Q."/>
            <person name="Koehrsen M."/>
            <person name="Godfrey P."/>
            <person name="Alvarado L."/>
            <person name="Berlin A.M."/>
            <person name="Borenstein D."/>
            <person name="Chen Z."/>
            <person name="Engels R."/>
            <person name="Freedman E."/>
            <person name="Gellesch M."/>
            <person name="Goldberg J."/>
            <person name="Griggs A."/>
            <person name="Gujja S."/>
            <person name="Heiman D.I."/>
            <person name="Hepburn T.A."/>
            <person name="Howarth C."/>
            <person name="Jen D."/>
            <person name="Larson L."/>
            <person name="Lewis B."/>
            <person name="Mehta T."/>
            <person name="Park D."/>
            <person name="Pearson M."/>
            <person name="Roberts A."/>
            <person name="Saif S."/>
            <person name="Shea T.D."/>
            <person name="Shenoy N."/>
            <person name="Sisk P."/>
            <person name="Stolte C."/>
            <person name="Sykes S.N."/>
            <person name="Walk T."/>
            <person name="White J."/>
            <person name="Yandava C."/>
            <person name="Straight P."/>
            <person name="Clardy J."/>
            <person name="Hung D."/>
            <person name="Kolter R."/>
            <person name="Mekalanos J."/>
            <person name="Walker S."/>
            <person name="Walsh C.T."/>
            <person name="Wieland B.L.C."/>
            <person name="Ilzarbe M."/>
            <person name="Galagan J."/>
            <person name="Nusbaum C."/>
            <person name="Birren B."/>
        </authorList>
    </citation>
    <scope>NUCLEOTIDE SEQUENCE [LARGE SCALE GENOMIC DNA]</scope>
    <source>
        <strain evidence="3">ATCC 14672 / DSM 40746 / JCM 4963 / KCTC 9882 / NRRL B-12104 / FH 1290</strain>
    </source>
</reference>
<dbReference type="AlphaFoldDB" id="D6AA96"/>
<proteinExistence type="predicted"/>
<sequence length="59" mass="6241">MRSAVRTTGKKGSGGREAFRHGRCGGTGTGAFRFGFPLPRKKGPEPLSILGERPGRNGQ</sequence>
<evidence type="ECO:0000313" key="2">
    <source>
        <dbReference type="EMBL" id="EFE72431.2"/>
    </source>
</evidence>